<dbReference type="Proteomes" id="UP000255279">
    <property type="component" value="Unassembled WGS sequence"/>
</dbReference>
<dbReference type="EMBL" id="UGQE01000004">
    <property type="protein sequence ID" value="STZ13965.1"/>
    <property type="molecule type" value="Genomic_DNA"/>
</dbReference>
<accession>A0A1T0A6F0</accession>
<evidence type="ECO:0000313" key="2">
    <source>
        <dbReference type="EMBL" id="STZ13965.1"/>
    </source>
</evidence>
<reference evidence="1 3" key="1">
    <citation type="submission" date="2017-02" db="EMBL/GenBank/DDBJ databases">
        <title>Draft genome sequence of Moraxella caviae CCUG 355 type strain.</title>
        <authorList>
            <person name="Engstrom-Jakobsson H."/>
            <person name="Salva-Serra F."/>
            <person name="Thorell K."/>
            <person name="Gonzales-Siles L."/>
            <person name="Karlsson R."/>
            <person name="Boulund F."/>
            <person name="Engstrand L."/>
            <person name="Moore E."/>
        </authorList>
    </citation>
    <scope>NUCLEOTIDE SEQUENCE [LARGE SCALE GENOMIC DNA]</scope>
    <source>
        <strain evidence="1 3">CCUG 355</strain>
    </source>
</reference>
<protein>
    <submittedName>
        <fullName evidence="1">Uncharacterized protein</fullName>
    </submittedName>
</protein>
<dbReference type="STRING" id="34060.B0181_03360"/>
<organism evidence="1 3">
    <name type="scientific">Moraxella caviae</name>
    <dbReference type="NCBI Taxonomy" id="34060"/>
    <lineage>
        <taxon>Bacteria</taxon>
        <taxon>Pseudomonadati</taxon>
        <taxon>Pseudomonadota</taxon>
        <taxon>Gammaproteobacteria</taxon>
        <taxon>Moraxellales</taxon>
        <taxon>Moraxellaceae</taxon>
        <taxon>Moraxella</taxon>
    </lineage>
</organism>
<dbReference type="RefSeq" id="WP_078276070.1">
    <property type="nucleotide sequence ID" value="NZ_CAACXO010000059.1"/>
</dbReference>
<dbReference type="AlphaFoldDB" id="A0A1T0A6F0"/>
<proteinExistence type="predicted"/>
<sequence length="329" mass="37126">MSNPALNFAKAEYYTLQEASEYLNLKHGAGVINAQKLLKQAISYDIPCYVYGSGFSVMACDVFFKDEIARAADGFDWEKEKRQQQKAEAVEKEIENLVNHFLFYDGCFLKVSNVMLSHVLFCENNGQSTQSLNFHENIFDGYLSTAWENGEHNENFFGVAGKDFWDEVESVNLLPVTNALWLEDVQGEKVYSIDDIKKLTSLKFTHYEINTEKFELCPFFEIGLKDLIIFHKDLKALENHILNSDPIPEKQTPALGHLAKLNQPLHSRTANNAAKVIAAMAELLKMDITTPYGNESNGKILGAAEKLGLQISPETIAKWLKSANQEQSK</sequence>
<dbReference type="EMBL" id="MUXU01000022">
    <property type="protein sequence ID" value="OOR91353.1"/>
    <property type="molecule type" value="Genomic_DNA"/>
</dbReference>
<evidence type="ECO:0000313" key="4">
    <source>
        <dbReference type="Proteomes" id="UP000255279"/>
    </source>
</evidence>
<name>A0A1T0A6F0_9GAMM</name>
<reference evidence="2 4" key="2">
    <citation type="submission" date="2018-06" db="EMBL/GenBank/DDBJ databases">
        <authorList>
            <consortium name="Pathogen Informatics"/>
            <person name="Doyle S."/>
        </authorList>
    </citation>
    <scope>NUCLEOTIDE SEQUENCE [LARGE SCALE GENOMIC DNA]</scope>
    <source>
        <strain evidence="2 4">NCTC10293</strain>
    </source>
</reference>
<evidence type="ECO:0000313" key="1">
    <source>
        <dbReference type="EMBL" id="OOR91353.1"/>
    </source>
</evidence>
<keyword evidence="3" id="KW-1185">Reference proteome</keyword>
<evidence type="ECO:0000313" key="3">
    <source>
        <dbReference type="Proteomes" id="UP000190435"/>
    </source>
</evidence>
<dbReference type="Proteomes" id="UP000190435">
    <property type="component" value="Unassembled WGS sequence"/>
</dbReference>
<gene>
    <name evidence="1" type="ORF">B0181_03360</name>
    <name evidence="2" type="ORF">NCTC10293_01545</name>
</gene>